<reference evidence="5 6" key="1">
    <citation type="submission" date="2020-08" db="EMBL/GenBank/DDBJ databases">
        <title>Hymenobacter sp. S2-20-2 genome sequencing.</title>
        <authorList>
            <person name="Jin L."/>
        </authorList>
    </citation>
    <scope>NUCLEOTIDE SEQUENCE [LARGE SCALE GENOMIC DNA]</scope>
    <source>
        <strain evidence="5 6">S2-20-2</strain>
    </source>
</reference>
<protein>
    <recommendedName>
        <fullName evidence="2 3">Single-stranded DNA-binding protein</fullName>
        <shortName evidence="2">SSB</shortName>
    </recommendedName>
</protein>
<dbReference type="EMBL" id="CP060202">
    <property type="protein sequence ID" value="QNH61857.1"/>
    <property type="molecule type" value="Genomic_DNA"/>
</dbReference>
<evidence type="ECO:0000256" key="3">
    <source>
        <dbReference type="PIRNR" id="PIRNR002070"/>
    </source>
</evidence>
<dbReference type="InterPro" id="IPR011344">
    <property type="entry name" value="ssDNA-bd"/>
</dbReference>
<dbReference type="PROSITE" id="PS50935">
    <property type="entry name" value="SSB"/>
    <property type="match status" value="1"/>
</dbReference>
<gene>
    <name evidence="5" type="ORF">H4317_17170</name>
</gene>
<dbReference type="InterPro" id="IPR000424">
    <property type="entry name" value="Primosome_PriB/ssb"/>
</dbReference>
<evidence type="ECO:0000256" key="2">
    <source>
        <dbReference type="HAMAP-Rule" id="MF_00984"/>
    </source>
</evidence>
<dbReference type="PANTHER" id="PTHR10302">
    <property type="entry name" value="SINGLE-STRANDED DNA-BINDING PROTEIN"/>
    <property type="match status" value="1"/>
</dbReference>
<dbReference type="GO" id="GO:0003697">
    <property type="term" value="F:single-stranded DNA binding"/>
    <property type="evidence" value="ECO:0007669"/>
    <property type="project" value="UniProtKB-UniRule"/>
</dbReference>
<dbReference type="Pfam" id="PF00436">
    <property type="entry name" value="SSB"/>
    <property type="match status" value="1"/>
</dbReference>
<dbReference type="AlphaFoldDB" id="A0A7G7W664"/>
<evidence type="ECO:0000313" key="6">
    <source>
        <dbReference type="Proteomes" id="UP000515489"/>
    </source>
</evidence>
<comment type="subunit">
    <text evidence="2">Homotetramer.</text>
</comment>
<evidence type="ECO:0000256" key="1">
    <source>
        <dbReference type="ARBA" id="ARBA00023125"/>
    </source>
</evidence>
<keyword evidence="1 2" id="KW-0238">DNA-binding</keyword>
<sequence>MAGINKVILVGNLGKDPEVRHLEGGSSVANFTLATNEYYRDKQGTRIERTEWHNIAAWRGLAEMAEKYLKKGQQVYVEGKIRTRQYQDKDNQTRYITEIIADEITMLGGRPHATDGHNSQQEAAAEAPQTFRQEPELDQLPF</sequence>
<dbReference type="Proteomes" id="UP000515489">
    <property type="component" value="Chromosome"/>
</dbReference>
<dbReference type="CDD" id="cd04496">
    <property type="entry name" value="SSB_OBF"/>
    <property type="match status" value="1"/>
</dbReference>
<comment type="caution">
    <text evidence="2">Lacks conserved residue(s) required for the propagation of feature annotation.</text>
</comment>
<name>A0A7G7W664_9BACT</name>
<keyword evidence="6" id="KW-1185">Reference proteome</keyword>
<dbReference type="Gene3D" id="2.40.50.140">
    <property type="entry name" value="Nucleic acid-binding proteins"/>
    <property type="match status" value="1"/>
</dbReference>
<proteinExistence type="inferred from homology"/>
<dbReference type="SUPFAM" id="SSF50249">
    <property type="entry name" value="Nucleic acid-binding proteins"/>
    <property type="match status" value="1"/>
</dbReference>
<accession>A0A7G7W664</accession>
<dbReference type="NCBIfam" id="TIGR00621">
    <property type="entry name" value="ssb"/>
    <property type="match status" value="1"/>
</dbReference>
<dbReference type="GO" id="GO:0009295">
    <property type="term" value="C:nucleoid"/>
    <property type="evidence" value="ECO:0007669"/>
    <property type="project" value="TreeGrafter"/>
</dbReference>
<dbReference type="PANTHER" id="PTHR10302:SF27">
    <property type="entry name" value="SINGLE-STRANDED DNA-BINDING PROTEIN"/>
    <property type="match status" value="1"/>
</dbReference>
<dbReference type="InterPro" id="IPR012340">
    <property type="entry name" value="NA-bd_OB-fold"/>
</dbReference>
<feature type="region of interest" description="Disordered" evidence="4">
    <location>
        <begin position="108"/>
        <end position="142"/>
    </location>
</feature>
<dbReference type="HAMAP" id="MF_00984">
    <property type="entry name" value="SSB"/>
    <property type="match status" value="1"/>
</dbReference>
<dbReference type="RefSeq" id="WP_185887778.1">
    <property type="nucleotide sequence ID" value="NZ_CP060202.1"/>
</dbReference>
<organism evidence="5 6">
    <name type="scientific">Hymenobacter sediminicola</name>
    <dbReference type="NCBI Taxonomy" id="2761579"/>
    <lineage>
        <taxon>Bacteria</taxon>
        <taxon>Pseudomonadati</taxon>
        <taxon>Bacteroidota</taxon>
        <taxon>Cytophagia</taxon>
        <taxon>Cytophagales</taxon>
        <taxon>Hymenobacteraceae</taxon>
        <taxon>Hymenobacter</taxon>
    </lineage>
</organism>
<dbReference type="GO" id="GO:0006260">
    <property type="term" value="P:DNA replication"/>
    <property type="evidence" value="ECO:0007669"/>
    <property type="project" value="InterPro"/>
</dbReference>
<evidence type="ECO:0000256" key="4">
    <source>
        <dbReference type="SAM" id="MobiDB-lite"/>
    </source>
</evidence>
<dbReference type="PIRSF" id="PIRSF002070">
    <property type="entry name" value="SSB"/>
    <property type="match status" value="1"/>
</dbReference>
<evidence type="ECO:0000313" key="5">
    <source>
        <dbReference type="EMBL" id="QNH61857.1"/>
    </source>
</evidence>
<dbReference type="KEGG" id="hsk:H4317_17170"/>